<organism evidence="10 11">
    <name type="scientific">Anaeramoeba flamelloides</name>
    <dbReference type="NCBI Taxonomy" id="1746091"/>
    <lineage>
        <taxon>Eukaryota</taxon>
        <taxon>Metamonada</taxon>
        <taxon>Anaeramoebidae</taxon>
        <taxon>Anaeramoeba</taxon>
    </lineage>
</organism>
<keyword evidence="4 7" id="KW-1133">Transmembrane helix</keyword>
<keyword evidence="2 7" id="KW-0808">Transferase</keyword>
<dbReference type="Proteomes" id="UP001146793">
    <property type="component" value="Unassembled WGS sequence"/>
</dbReference>
<feature type="transmembrane region" description="Helical" evidence="7">
    <location>
        <begin position="205"/>
        <end position="225"/>
    </location>
</feature>
<keyword evidence="5 7" id="KW-0472">Membrane</keyword>
<dbReference type="EMBL" id="JANTQA010000057">
    <property type="protein sequence ID" value="KAJ3428915.1"/>
    <property type="molecule type" value="Genomic_DNA"/>
</dbReference>
<accession>A0AAV7YIZ1</accession>
<dbReference type="PANTHER" id="PTHR22883:SF488">
    <property type="entry name" value="PALMITOYLTRANSFERASE"/>
    <property type="match status" value="1"/>
</dbReference>
<evidence type="ECO:0000256" key="3">
    <source>
        <dbReference type="ARBA" id="ARBA00022692"/>
    </source>
</evidence>
<feature type="transmembrane region" description="Helical" evidence="7">
    <location>
        <begin position="6"/>
        <end position="24"/>
    </location>
</feature>
<evidence type="ECO:0000256" key="1">
    <source>
        <dbReference type="ARBA" id="ARBA00004141"/>
    </source>
</evidence>
<dbReference type="GO" id="GO:0006612">
    <property type="term" value="P:protein targeting to membrane"/>
    <property type="evidence" value="ECO:0007669"/>
    <property type="project" value="TreeGrafter"/>
</dbReference>
<feature type="transmembrane region" description="Helical" evidence="7">
    <location>
        <begin position="267"/>
        <end position="291"/>
    </location>
</feature>
<dbReference type="GO" id="GO:0016020">
    <property type="term" value="C:membrane"/>
    <property type="evidence" value="ECO:0007669"/>
    <property type="project" value="UniProtKB-SubCell"/>
</dbReference>
<evidence type="ECO:0000256" key="8">
    <source>
        <dbReference type="SAM" id="MobiDB-lite"/>
    </source>
</evidence>
<dbReference type="Pfam" id="PF01529">
    <property type="entry name" value="DHHC"/>
    <property type="match status" value="1"/>
</dbReference>
<proteinExistence type="inferred from homology"/>
<sequence>MLYEIFLAIYLPTITFVVFVLLFGPNEKFRDGFLGDAHEFITSTLWTKLRNLITRVCGESAGKGLGSIGDYLFYSRNPLILIFYLAILFGGVAVFFLYVWPHLEETPTLHPIHLVLIPLCLLFVFSTFLASALTDPGKVTKGNLDRYLKLYPYDYQLFYPYECYTCKFAKPARSKHCRILKCCIAKYDHYCAWLMNSIGEKNYRWFLLYLYSNFLMCVYGTWIIYKILEHQVDASGMFTNTYYDQAGNVVQIGYPYMIRWLLEYFRIPIGLSMMTFLMSIVVFCFICYHLYLISKNITTNESSKFSVLKYYITQKKLEIDNYQKALQSVNQSKNVPKKRSNKKKSSKKKQNQKKKLKNYQKNRNELKKLKKPIITPMDKIVLKLDPENLKSFYNKGFWTNLKQVFFPISIYGTE</sequence>
<evidence type="ECO:0000256" key="4">
    <source>
        <dbReference type="ARBA" id="ARBA00022989"/>
    </source>
</evidence>
<dbReference type="EC" id="2.3.1.225" evidence="7"/>
<evidence type="ECO:0000256" key="5">
    <source>
        <dbReference type="ARBA" id="ARBA00023136"/>
    </source>
</evidence>
<dbReference type="PROSITE" id="PS50216">
    <property type="entry name" value="DHHC"/>
    <property type="match status" value="1"/>
</dbReference>
<dbReference type="AlphaFoldDB" id="A0AAV7YIZ1"/>
<dbReference type="GO" id="GO:0005794">
    <property type="term" value="C:Golgi apparatus"/>
    <property type="evidence" value="ECO:0007669"/>
    <property type="project" value="TreeGrafter"/>
</dbReference>
<feature type="transmembrane region" description="Helical" evidence="7">
    <location>
        <begin position="79"/>
        <end position="100"/>
    </location>
</feature>
<comment type="catalytic activity">
    <reaction evidence="7">
        <text>L-cysteinyl-[protein] + hexadecanoyl-CoA = S-hexadecanoyl-L-cysteinyl-[protein] + CoA</text>
        <dbReference type="Rhea" id="RHEA:36683"/>
        <dbReference type="Rhea" id="RHEA-COMP:10131"/>
        <dbReference type="Rhea" id="RHEA-COMP:11032"/>
        <dbReference type="ChEBI" id="CHEBI:29950"/>
        <dbReference type="ChEBI" id="CHEBI:57287"/>
        <dbReference type="ChEBI" id="CHEBI:57379"/>
        <dbReference type="ChEBI" id="CHEBI:74151"/>
        <dbReference type="EC" id="2.3.1.225"/>
    </reaction>
</comment>
<dbReference type="GO" id="GO:0005783">
    <property type="term" value="C:endoplasmic reticulum"/>
    <property type="evidence" value="ECO:0007669"/>
    <property type="project" value="TreeGrafter"/>
</dbReference>
<evidence type="ECO:0000313" key="11">
    <source>
        <dbReference type="Proteomes" id="UP001146793"/>
    </source>
</evidence>
<dbReference type="PANTHER" id="PTHR22883">
    <property type="entry name" value="ZINC FINGER DHHC DOMAIN CONTAINING PROTEIN"/>
    <property type="match status" value="1"/>
</dbReference>
<dbReference type="InterPro" id="IPR039859">
    <property type="entry name" value="PFA4/ZDH16/20/ERF2-like"/>
</dbReference>
<evidence type="ECO:0000256" key="7">
    <source>
        <dbReference type="RuleBase" id="RU079119"/>
    </source>
</evidence>
<evidence type="ECO:0000256" key="6">
    <source>
        <dbReference type="ARBA" id="ARBA00023315"/>
    </source>
</evidence>
<keyword evidence="6 7" id="KW-0012">Acyltransferase</keyword>
<feature type="transmembrane region" description="Helical" evidence="7">
    <location>
        <begin position="112"/>
        <end position="133"/>
    </location>
</feature>
<evidence type="ECO:0000256" key="2">
    <source>
        <dbReference type="ARBA" id="ARBA00022679"/>
    </source>
</evidence>
<name>A0AAV7YIZ1_9EUKA</name>
<dbReference type="InterPro" id="IPR001594">
    <property type="entry name" value="Palmitoyltrfase_DHHC"/>
</dbReference>
<comment type="subcellular location">
    <subcellularLocation>
        <location evidence="1">Membrane</location>
        <topology evidence="1">Multi-pass membrane protein</topology>
    </subcellularLocation>
</comment>
<evidence type="ECO:0000313" key="10">
    <source>
        <dbReference type="EMBL" id="KAJ3428915.1"/>
    </source>
</evidence>
<evidence type="ECO:0000259" key="9">
    <source>
        <dbReference type="Pfam" id="PF01529"/>
    </source>
</evidence>
<comment type="caution">
    <text evidence="10">The sequence shown here is derived from an EMBL/GenBank/DDBJ whole genome shotgun (WGS) entry which is preliminary data.</text>
</comment>
<feature type="compositionally biased region" description="Basic residues" evidence="8">
    <location>
        <begin position="335"/>
        <end position="357"/>
    </location>
</feature>
<gene>
    <name evidence="10" type="ORF">M0812_24253</name>
</gene>
<protein>
    <recommendedName>
        <fullName evidence="7">Palmitoyltransferase</fullName>
        <ecNumber evidence="7">2.3.1.225</ecNumber>
    </recommendedName>
</protein>
<comment type="domain">
    <text evidence="7">The DHHC domain is required for palmitoyltransferase activity.</text>
</comment>
<reference evidence="10" key="1">
    <citation type="submission" date="2022-08" db="EMBL/GenBank/DDBJ databases">
        <title>Novel sulphate-reducing endosymbionts in the free-living metamonad Anaeramoeba.</title>
        <authorList>
            <person name="Jerlstrom-Hultqvist J."/>
            <person name="Cepicka I."/>
            <person name="Gallot-Lavallee L."/>
            <person name="Salas-Leiva D."/>
            <person name="Curtis B.A."/>
            <person name="Zahonova K."/>
            <person name="Pipaliya S."/>
            <person name="Dacks J."/>
            <person name="Roger A.J."/>
        </authorList>
    </citation>
    <scope>NUCLEOTIDE SEQUENCE</scope>
    <source>
        <strain evidence="10">Busselton2</strain>
    </source>
</reference>
<keyword evidence="3 7" id="KW-0812">Transmembrane</keyword>
<comment type="similarity">
    <text evidence="7">Belongs to the DHHC palmitoyltransferase family.</text>
</comment>
<feature type="region of interest" description="Disordered" evidence="8">
    <location>
        <begin position="330"/>
        <end position="357"/>
    </location>
</feature>
<feature type="domain" description="Palmitoyltransferase DHHC" evidence="9">
    <location>
        <begin position="163"/>
        <end position="304"/>
    </location>
</feature>
<dbReference type="GO" id="GO:0019706">
    <property type="term" value="F:protein-cysteine S-palmitoyltransferase activity"/>
    <property type="evidence" value="ECO:0007669"/>
    <property type="project" value="UniProtKB-EC"/>
</dbReference>